<evidence type="ECO:0000259" key="2">
    <source>
        <dbReference type="PROSITE" id="PS51175"/>
    </source>
</evidence>
<keyword evidence="4" id="KW-1185">Reference proteome</keyword>
<feature type="signal peptide" evidence="1">
    <location>
        <begin position="1"/>
        <end position="26"/>
    </location>
</feature>
<comment type="caution">
    <text evidence="3">The sequence shown here is derived from an EMBL/GenBank/DDBJ whole genome shotgun (WGS) entry which is preliminary data.</text>
</comment>
<dbReference type="PROSITE" id="PS51175">
    <property type="entry name" value="CBM6"/>
    <property type="match status" value="2"/>
</dbReference>
<name>A0ABW2FLV0_9ACTN</name>
<gene>
    <name evidence="3" type="ORF">ACFQMG_01425</name>
</gene>
<dbReference type="EMBL" id="JBHTAJ010000002">
    <property type="protein sequence ID" value="MFC7178218.1"/>
    <property type="molecule type" value="Genomic_DNA"/>
</dbReference>
<dbReference type="InterPro" id="IPR017853">
    <property type="entry name" value="GH"/>
</dbReference>
<dbReference type="SUPFAM" id="SSF51445">
    <property type="entry name" value="(Trans)glycosidases"/>
    <property type="match status" value="1"/>
</dbReference>
<accession>A0ABW2FLV0</accession>
<keyword evidence="1" id="KW-0732">Signal</keyword>
<protein>
    <submittedName>
        <fullName evidence="3">CBM35 domain-containing protein</fullName>
    </submittedName>
</protein>
<dbReference type="RefSeq" id="WP_345708936.1">
    <property type="nucleotide sequence ID" value="NZ_BAABKV010000001.1"/>
</dbReference>
<organism evidence="3 4">
    <name type="scientific">Kitasatospora paranensis</name>
    <dbReference type="NCBI Taxonomy" id="258053"/>
    <lineage>
        <taxon>Bacteria</taxon>
        <taxon>Bacillati</taxon>
        <taxon>Actinomycetota</taxon>
        <taxon>Actinomycetes</taxon>
        <taxon>Kitasatosporales</taxon>
        <taxon>Streptomycetaceae</taxon>
        <taxon>Kitasatospora</taxon>
    </lineage>
</organism>
<dbReference type="Proteomes" id="UP001596435">
    <property type="component" value="Unassembled WGS sequence"/>
</dbReference>
<feature type="domain" description="CBM6" evidence="2">
    <location>
        <begin position="484"/>
        <end position="608"/>
    </location>
</feature>
<evidence type="ECO:0000256" key="1">
    <source>
        <dbReference type="SAM" id="SignalP"/>
    </source>
</evidence>
<dbReference type="Gene3D" id="3.20.20.80">
    <property type="entry name" value="Glycosidases"/>
    <property type="match status" value="1"/>
</dbReference>
<feature type="chain" id="PRO_5046675272" evidence="1">
    <location>
        <begin position="27"/>
        <end position="742"/>
    </location>
</feature>
<dbReference type="InterPro" id="IPR008979">
    <property type="entry name" value="Galactose-bd-like_sf"/>
</dbReference>
<sequence length="742" mass="78911">MNTRTARLTHTAVTLTALTAAVVAPAPGLAPHRAAAADAAPAPEVITVDTGRQSGPLTKAGLGTLFGVAATPATPRDLVAQSQVFLSQHQSLAGDAHYPTSTEAVTGTLQGTGVRMIARFNDMMGGWPYQWTSMDQWLDQVRSGMRSLAAYRSQIYAVAPLNEPDNKLQGAFMTDPGLPAGSYDDKVNYLWTQTVRTIRSIDPGVPVMGPDYEHYNPWESADRQPRMRAFLVNAINTGTVPDVIGWHSLGPSPGDVPASLTSYYRPLEQELHLPGAPKPIAIEEYGPGSGDFEGVPGTMVKHWAEFARYGIDCATMGVYTNPGLLGNTLRRSYGAPPKPDGGFWFMSWFKAMQGNGLAVSRWDTRHYQAADAVATWNQADRSVTVLAGGEDADVDVKLQGLAARGLGPAVRVRVEYAHWSKDPAEADTTVESGGDPESGPHLLVDRTATLDADGGLTVPIHRMDRYDGYRITVSPQAPAVPDPTVHEAEAAQRTDAVLHTGADGVLASGGAYVGGIDHPDSALAFGVDVPQAGIYAMAVHYAAALGAATHTVTVNGRAQEPVSYPATTGWSPTELRTASAKVLLNAGHNTVTLGHGTGYAEVDDIEVRPDTHRYEAESAFVTDARRSVFTYDYVPGYVGGIDKADSAVEFAVDAPADGDYRLDVGYANGTGATATHQVSVDAVAQGQVSYPPTASWLGTPDQDRPERLAQVTLHLHQGLNRVRLLKGTGYAELDFLTVNPAP</sequence>
<dbReference type="Pfam" id="PF16990">
    <property type="entry name" value="CBM_35"/>
    <property type="match status" value="1"/>
</dbReference>
<dbReference type="InterPro" id="IPR005084">
    <property type="entry name" value="CBM6"/>
</dbReference>
<dbReference type="Gene3D" id="2.60.120.260">
    <property type="entry name" value="Galactose-binding domain-like"/>
    <property type="match status" value="2"/>
</dbReference>
<evidence type="ECO:0000313" key="3">
    <source>
        <dbReference type="EMBL" id="MFC7178218.1"/>
    </source>
</evidence>
<dbReference type="SUPFAM" id="SSF49785">
    <property type="entry name" value="Galactose-binding domain-like"/>
    <property type="match status" value="2"/>
</dbReference>
<evidence type="ECO:0000313" key="4">
    <source>
        <dbReference type="Proteomes" id="UP001596435"/>
    </source>
</evidence>
<reference evidence="4" key="1">
    <citation type="journal article" date="2019" name="Int. J. Syst. Evol. Microbiol.">
        <title>The Global Catalogue of Microorganisms (GCM) 10K type strain sequencing project: providing services to taxonomists for standard genome sequencing and annotation.</title>
        <authorList>
            <consortium name="The Broad Institute Genomics Platform"/>
            <consortium name="The Broad Institute Genome Sequencing Center for Infectious Disease"/>
            <person name="Wu L."/>
            <person name="Ma J."/>
        </authorList>
    </citation>
    <scope>NUCLEOTIDE SEQUENCE [LARGE SCALE GENOMIC DNA]</scope>
    <source>
        <strain evidence="4">CGMCC 1.12859</strain>
    </source>
</reference>
<proteinExistence type="predicted"/>
<feature type="domain" description="CBM6" evidence="2">
    <location>
        <begin position="612"/>
        <end position="739"/>
    </location>
</feature>